<accession>A0AAW1KQB3</accession>
<keyword evidence="4 17" id="KW-0812">Transmembrane</keyword>
<dbReference type="PROSITE" id="PS00216">
    <property type="entry name" value="SUGAR_TRANSPORT_1"/>
    <property type="match status" value="1"/>
</dbReference>
<evidence type="ECO:0000256" key="9">
    <source>
        <dbReference type="ARBA" id="ARBA00022989"/>
    </source>
</evidence>
<keyword evidence="5" id="KW-0479">Metal-binding</keyword>
<feature type="domain" description="C2H2-type" evidence="18">
    <location>
        <begin position="164"/>
        <end position="191"/>
    </location>
</feature>
<keyword evidence="3" id="KW-1003">Cell membrane</keyword>
<evidence type="ECO:0000256" key="8">
    <source>
        <dbReference type="ARBA" id="ARBA00022833"/>
    </source>
</evidence>
<evidence type="ECO:0000256" key="10">
    <source>
        <dbReference type="ARBA" id="ARBA00023015"/>
    </source>
</evidence>
<evidence type="ECO:0000256" key="12">
    <source>
        <dbReference type="ARBA" id="ARBA00023163"/>
    </source>
</evidence>
<dbReference type="Gene3D" id="3.30.160.60">
    <property type="entry name" value="Classic Zinc Finger"/>
    <property type="match status" value="2"/>
</dbReference>
<dbReference type="InterPro" id="IPR005829">
    <property type="entry name" value="Sugar_transporter_CS"/>
</dbReference>
<evidence type="ECO:0000259" key="18">
    <source>
        <dbReference type="PROSITE" id="PS50157"/>
    </source>
</evidence>
<dbReference type="Pfam" id="PF00096">
    <property type="entry name" value="zf-C2H2"/>
    <property type="match status" value="2"/>
</dbReference>
<dbReference type="InterPro" id="IPR003663">
    <property type="entry name" value="Sugar/inositol_transpt"/>
</dbReference>
<keyword evidence="8" id="KW-0862">Zinc</keyword>
<evidence type="ECO:0000313" key="20">
    <source>
        <dbReference type="EMBL" id="KAK9722454.1"/>
    </source>
</evidence>
<dbReference type="Gene3D" id="1.20.1250.20">
    <property type="entry name" value="MFS general substrate transporter like domains"/>
    <property type="match status" value="1"/>
</dbReference>
<feature type="transmembrane region" description="Helical" evidence="17">
    <location>
        <begin position="362"/>
        <end position="380"/>
    </location>
</feature>
<proteinExistence type="inferred from homology"/>
<dbReference type="Proteomes" id="UP001458880">
    <property type="component" value="Unassembled WGS sequence"/>
</dbReference>
<dbReference type="SMART" id="SM00355">
    <property type="entry name" value="ZnF_C2H2"/>
    <property type="match status" value="2"/>
</dbReference>
<reference evidence="20" key="1">
    <citation type="submission" date="2023-05" db="EMBL/GenBank/DDBJ databases">
        <authorList>
            <person name="Nardi F."/>
            <person name="Carapelli A."/>
            <person name="Cucini C."/>
        </authorList>
    </citation>
    <scope>NUCLEOTIDE SEQUENCE</scope>
    <source>
        <strain evidence="20">DMR45628</strain>
        <tissue evidence="20">Testes</tissue>
    </source>
</reference>
<evidence type="ECO:0000256" key="17">
    <source>
        <dbReference type="SAM" id="Phobius"/>
    </source>
</evidence>
<keyword evidence="9 17" id="KW-1133">Transmembrane helix</keyword>
<keyword evidence="12" id="KW-0804">Transcription</keyword>
<feature type="transmembrane region" description="Helical" evidence="17">
    <location>
        <begin position="386"/>
        <end position="407"/>
    </location>
</feature>
<keyword evidence="14" id="KW-0539">Nucleus</keyword>
<dbReference type="InterPro" id="IPR020846">
    <property type="entry name" value="MFS_dom"/>
</dbReference>
<evidence type="ECO:0000256" key="15">
    <source>
        <dbReference type="ARBA" id="ARBA00024348"/>
    </source>
</evidence>
<dbReference type="InterPro" id="IPR036236">
    <property type="entry name" value="Znf_C2H2_sf"/>
</dbReference>
<feature type="transmembrane region" description="Helical" evidence="17">
    <location>
        <begin position="329"/>
        <end position="350"/>
    </location>
</feature>
<evidence type="ECO:0000256" key="3">
    <source>
        <dbReference type="ARBA" id="ARBA00022475"/>
    </source>
</evidence>
<dbReference type="SUPFAM" id="SSF57667">
    <property type="entry name" value="beta-beta-alpha zinc fingers"/>
    <property type="match status" value="1"/>
</dbReference>
<dbReference type="GO" id="GO:0005886">
    <property type="term" value="C:plasma membrane"/>
    <property type="evidence" value="ECO:0007669"/>
    <property type="project" value="UniProtKB-SubCell"/>
</dbReference>
<feature type="transmembrane region" description="Helical" evidence="17">
    <location>
        <begin position="509"/>
        <end position="529"/>
    </location>
</feature>
<dbReference type="InterPro" id="IPR005828">
    <property type="entry name" value="MFS_sugar_transport-like"/>
</dbReference>
<evidence type="ECO:0000256" key="4">
    <source>
        <dbReference type="ARBA" id="ARBA00022692"/>
    </source>
</evidence>
<gene>
    <name evidence="20" type="ORF">QE152_g19689</name>
</gene>
<keyword evidence="13" id="KW-0325">Glycoprotein</keyword>
<dbReference type="EMBL" id="JASPKY010000188">
    <property type="protein sequence ID" value="KAK9722455.1"/>
    <property type="molecule type" value="Genomic_DNA"/>
</dbReference>
<dbReference type="PANTHER" id="PTHR48021:SF86">
    <property type="entry name" value="FACILITATED TREHALOSE TRANSPORTER TRET1-1-LIKE PROTEIN"/>
    <property type="match status" value="1"/>
</dbReference>
<evidence type="ECO:0000259" key="19">
    <source>
        <dbReference type="PROSITE" id="PS50850"/>
    </source>
</evidence>
<keyword evidence="6" id="KW-0677">Repeat</keyword>
<evidence type="ECO:0000313" key="21">
    <source>
        <dbReference type="Proteomes" id="UP001458880"/>
    </source>
</evidence>
<feature type="transmembrane region" description="Helical" evidence="17">
    <location>
        <begin position="570"/>
        <end position="594"/>
    </location>
</feature>
<dbReference type="AlphaFoldDB" id="A0AAW1KQB3"/>
<dbReference type="Pfam" id="PF00083">
    <property type="entry name" value="Sugar_tr"/>
    <property type="match status" value="1"/>
</dbReference>
<keyword evidence="11 17" id="KW-0472">Membrane</keyword>
<keyword evidence="21" id="KW-1185">Reference proteome</keyword>
<dbReference type="PROSITE" id="PS00217">
    <property type="entry name" value="SUGAR_TRANSPORT_2"/>
    <property type="match status" value="1"/>
</dbReference>
<dbReference type="InterPro" id="IPR013087">
    <property type="entry name" value="Znf_C2H2_type"/>
</dbReference>
<evidence type="ECO:0000256" key="16">
    <source>
        <dbReference type="PROSITE-ProRule" id="PRU00042"/>
    </source>
</evidence>
<dbReference type="PROSITE" id="PS00028">
    <property type="entry name" value="ZINC_FINGER_C2H2_1"/>
    <property type="match status" value="2"/>
</dbReference>
<evidence type="ECO:0000256" key="6">
    <source>
        <dbReference type="ARBA" id="ARBA00022737"/>
    </source>
</evidence>
<feature type="transmembrane region" description="Helical" evidence="17">
    <location>
        <begin position="637"/>
        <end position="657"/>
    </location>
</feature>
<dbReference type="GO" id="GO:0008270">
    <property type="term" value="F:zinc ion binding"/>
    <property type="evidence" value="ECO:0007669"/>
    <property type="project" value="UniProtKB-KW"/>
</dbReference>
<reference evidence="20 21" key="2">
    <citation type="journal article" date="2024" name="BMC Genomics">
        <title>De novo assembly and annotation of Popillia japonica's genome with initial clues to its potential as an invasive pest.</title>
        <authorList>
            <person name="Cucini C."/>
            <person name="Boschi S."/>
            <person name="Funari R."/>
            <person name="Cardaioli E."/>
            <person name="Iannotti N."/>
            <person name="Marturano G."/>
            <person name="Paoli F."/>
            <person name="Bruttini M."/>
            <person name="Carapelli A."/>
            <person name="Frati F."/>
            <person name="Nardi F."/>
        </authorList>
    </citation>
    <scope>NUCLEOTIDE SEQUENCE [LARGE SCALE GENOMIC DNA]</scope>
    <source>
        <strain evidence="20">DMR45628</strain>
    </source>
</reference>
<dbReference type="PROSITE" id="PS50850">
    <property type="entry name" value="MFS"/>
    <property type="match status" value="1"/>
</dbReference>
<dbReference type="GO" id="GO:0006355">
    <property type="term" value="P:regulation of DNA-templated transcription"/>
    <property type="evidence" value="ECO:0007669"/>
    <property type="project" value="UniProtKB-ARBA"/>
</dbReference>
<dbReference type="CDD" id="cd17358">
    <property type="entry name" value="MFS_GLUT6_8_Class3_like"/>
    <property type="match status" value="1"/>
</dbReference>
<feature type="transmembrane region" description="Helical" evidence="17">
    <location>
        <begin position="305"/>
        <end position="323"/>
    </location>
</feature>
<dbReference type="NCBIfam" id="TIGR00879">
    <property type="entry name" value="SP"/>
    <property type="match status" value="1"/>
</dbReference>
<comment type="similarity">
    <text evidence="15">Belongs to the major facilitator superfamily. Sugar transporter (TC 2.A.1.1) family. Trehalose transporter subfamily.</text>
</comment>
<evidence type="ECO:0000256" key="7">
    <source>
        <dbReference type="ARBA" id="ARBA00022771"/>
    </source>
</evidence>
<dbReference type="FunFam" id="3.30.160.60:FF:000060">
    <property type="entry name" value="zinc finger protein 436"/>
    <property type="match status" value="1"/>
</dbReference>
<dbReference type="InterPro" id="IPR044775">
    <property type="entry name" value="MFS_ERD6/Tret1-like"/>
</dbReference>
<feature type="transmembrane region" description="Helical" evidence="17">
    <location>
        <begin position="471"/>
        <end position="497"/>
    </location>
</feature>
<dbReference type="InterPro" id="IPR036259">
    <property type="entry name" value="MFS_trans_sf"/>
</dbReference>
<organism evidence="20 21">
    <name type="scientific">Popillia japonica</name>
    <name type="common">Japanese beetle</name>
    <dbReference type="NCBI Taxonomy" id="7064"/>
    <lineage>
        <taxon>Eukaryota</taxon>
        <taxon>Metazoa</taxon>
        <taxon>Ecdysozoa</taxon>
        <taxon>Arthropoda</taxon>
        <taxon>Hexapoda</taxon>
        <taxon>Insecta</taxon>
        <taxon>Pterygota</taxon>
        <taxon>Neoptera</taxon>
        <taxon>Endopterygota</taxon>
        <taxon>Coleoptera</taxon>
        <taxon>Polyphaga</taxon>
        <taxon>Scarabaeiformia</taxon>
        <taxon>Scarabaeidae</taxon>
        <taxon>Rutelinae</taxon>
        <taxon>Popillia</taxon>
    </lineage>
</organism>
<keyword evidence="7 16" id="KW-0863">Zinc-finger</keyword>
<evidence type="ECO:0000256" key="11">
    <source>
        <dbReference type="ARBA" id="ARBA00023136"/>
    </source>
</evidence>
<comment type="subcellular location">
    <subcellularLocation>
        <location evidence="2">Cell membrane</location>
        <topology evidence="2">Multi-pass membrane protein</topology>
    </subcellularLocation>
    <subcellularLocation>
        <location evidence="1">Nucleus</location>
    </subcellularLocation>
</comment>
<evidence type="ECO:0000256" key="1">
    <source>
        <dbReference type="ARBA" id="ARBA00004123"/>
    </source>
</evidence>
<sequence>MADVLLSLKHAVVHPGQQINPEKYETQQPLYHPQVLLSPSGYTSGICEQSFAQQPAMFPSMSVNVSMNMTMHGYHPNSSYPTTEVTCPQVQWNATPQVSTPVTYQTQGLLSPSYGGATYSFTADFRPQQEGQVLTTSYKTVPMSFASPRRRHSLGIDEDQQKPNVCRICGKSYARPSTLKTHLRTHSGEKPYRCIDCNKSFSQAANLTAHVRTHSGIEMEEAEDPILLKGEKLKQYVATICVSLGAICAGCVLAWTSPALPKLVQDNVITPDQEGIVGSMLALGALISALPAGYLADKFGRKKTLISLAIPFMLNWILIVFANGPFMLYVARFLAGLAAGAMCVCAPMYIGEIAEASIRGALGSFFQMFICTGILLTAIFGSFLSWVWLSAFLGIFPIIFAASLFFMPETPIYLVKMRDLNEARQSIKYFRGYQYKYVDVELREIEKFIEEANANKAGIKDLFSSKANKKAIISGMGIMIFQQFSGINAVIFYTVMIFKSAGSSLSPDLATIIVDVVQLIAAVTSVMLIERANRKFYLRLSSMGMCVCLAALGIYFHLQMNGVKASGLGTLPLASLVLFIVAFSMGFGPVPWMIMSELFAPEIKGVASGLAVMTNWICVFLVTFTFPLMNAHLGGHITFYIFAVIMIIGTIFVQLFVPETKGKTLQQIQEILNR</sequence>
<dbReference type="PRINTS" id="PR00171">
    <property type="entry name" value="SUGRTRNSPORT"/>
</dbReference>
<dbReference type="GO" id="GO:0051119">
    <property type="term" value="F:sugar transmembrane transporter activity"/>
    <property type="evidence" value="ECO:0007669"/>
    <property type="project" value="InterPro"/>
</dbReference>
<dbReference type="PROSITE" id="PS50157">
    <property type="entry name" value="ZINC_FINGER_C2H2_2"/>
    <property type="match status" value="2"/>
</dbReference>
<dbReference type="EMBL" id="JASPKY010000188">
    <property type="protein sequence ID" value="KAK9722454.1"/>
    <property type="molecule type" value="Genomic_DNA"/>
</dbReference>
<dbReference type="FunFam" id="1.20.1250.20:FF:000055">
    <property type="entry name" value="Facilitated trehalose transporter Tret1-2 homolog"/>
    <property type="match status" value="1"/>
</dbReference>
<dbReference type="FunFam" id="3.30.160.60:FF:002343">
    <property type="entry name" value="Zinc finger protein 33A"/>
    <property type="match status" value="1"/>
</dbReference>
<evidence type="ECO:0000256" key="5">
    <source>
        <dbReference type="ARBA" id="ARBA00022723"/>
    </source>
</evidence>
<name>A0AAW1KQB3_POPJA</name>
<evidence type="ECO:0000256" key="14">
    <source>
        <dbReference type="ARBA" id="ARBA00023242"/>
    </source>
</evidence>
<dbReference type="PANTHER" id="PTHR48021">
    <property type="match status" value="1"/>
</dbReference>
<feature type="domain" description="Major facilitator superfamily (MFS) profile" evidence="19">
    <location>
        <begin position="238"/>
        <end position="661"/>
    </location>
</feature>
<feature type="transmembrane region" description="Helical" evidence="17">
    <location>
        <begin position="536"/>
        <end position="558"/>
    </location>
</feature>
<feature type="transmembrane region" description="Helical" evidence="17">
    <location>
        <begin position="236"/>
        <end position="256"/>
    </location>
</feature>
<feature type="transmembrane region" description="Helical" evidence="17">
    <location>
        <begin position="276"/>
        <end position="296"/>
    </location>
</feature>
<keyword evidence="10" id="KW-0805">Transcription regulation</keyword>
<feature type="domain" description="C2H2-type" evidence="18">
    <location>
        <begin position="192"/>
        <end position="219"/>
    </location>
</feature>
<comment type="caution">
    <text evidence="20">The sequence shown here is derived from an EMBL/GenBank/DDBJ whole genome shotgun (WGS) entry which is preliminary data.</text>
</comment>
<evidence type="ECO:0000256" key="13">
    <source>
        <dbReference type="ARBA" id="ARBA00023180"/>
    </source>
</evidence>
<evidence type="ECO:0000256" key="2">
    <source>
        <dbReference type="ARBA" id="ARBA00004651"/>
    </source>
</evidence>
<dbReference type="GO" id="GO:0005634">
    <property type="term" value="C:nucleus"/>
    <property type="evidence" value="ECO:0007669"/>
    <property type="project" value="UniProtKB-SubCell"/>
</dbReference>
<protein>
    <submittedName>
        <fullName evidence="20">Zinc finger, C2H2 type</fullName>
    </submittedName>
</protein>
<dbReference type="InterPro" id="IPR050549">
    <property type="entry name" value="MFS_Trehalose_Transporter"/>
</dbReference>
<dbReference type="SUPFAM" id="SSF103473">
    <property type="entry name" value="MFS general substrate transporter"/>
    <property type="match status" value="1"/>
</dbReference>
<feature type="transmembrane region" description="Helical" evidence="17">
    <location>
        <begin position="606"/>
        <end position="625"/>
    </location>
</feature>